<gene>
    <name evidence="1" type="ORF">C8P64_2029</name>
</gene>
<organism evidence="1 2">
    <name type="scientific">Christiangramia gaetbulicola</name>
    <dbReference type="NCBI Taxonomy" id="703340"/>
    <lineage>
        <taxon>Bacteria</taxon>
        <taxon>Pseudomonadati</taxon>
        <taxon>Bacteroidota</taxon>
        <taxon>Flavobacteriia</taxon>
        <taxon>Flavobacteriales</taxon>
        <taxon>Flavobacteriaceae</taxon>
        <taxon>Christiangramia</taxon>
    </lineage>
</organism>
<dbReference type="Proteomes" id="UP000244174">
    <property type="component" value="Unassembled WGS sequence"/>
</dbReference>
<dbReference type="AlphaFoldDB" id="A0A2T6AI78"/>
<protein>
    <submittedName>
        <fullName evidence="1">Uncharacterized protein</fullName>
    </submittedName>
</protein>
<dbReference type="RefSeq" id="WP_170106650.1">
    <property type="nucleotide sequence ID" value="NZ_QBKQ01000002.1"/>
</dbReference>
<evidence type="ECO:0000313" key="2">
    <source>
        <dbReference type="Proteomes" id="UP000244174"/>
    </source>
</evidence>
<sequence length="48" mass="5771">METYQKNNRENFVLADMHGDGVYFDQAILRTFRLKTQKEIVQEGKDRH</sequence>
<comment type="caution">
    <text evidence="1">The sequence shown here is derived from an EMBL/GenBank/DDBJ whole genome shotgun (WGS) entry which is preliminary data.</text>
</comment>
<dbReference type="EMBL" id="QBKQ01000002">
    <property type="protein sequence ID" value="PTX43501.1"/>
    <property type="molecule type" value="Genomic_DNA"/>
</dbReference>
<name>A0A2T6AI78_9FLAO</name>
<keyword evidence="2" id="KW-1185">Reference proteome</keyword>
<reference evidence="1 2" key="1">
    <citation type="submission" date="2018-04" db="EMBL/GenBank/DDBJ databases">
        <title>Genomic Encyclopedia of Archaeal and Bacterial Type Strains, Phase II (KMG-II): from individual species to whole genera.</title>
        <authorList>
            <person name="Goeker M."/>
        </authorList>
    </citation>
    <scope>NUCLEOTIDE SEQUENCE [LARGE SCALE GENOMIC DNA]</scope>
    <source>
        <strain evidence="1 2">DSM 23082</strain>
    </source>
</reference>
<evidence type="ECO:0000313" key="1">
    <source>
        <dbReference type="EMBL" id="PTX43501.1"/>
    </source>
</evidence>
<proteinExistence type="predicted"/>
<accession>A0A2T6AI78</accession>